<evidence type="ECO:0000313" key="1">
    <source>
        <dbReference type="EMBL" id="EDM17430.1"/>
    </source>
</evidence>
<organism evidence="1 2">
    <name type="scientific">Rattus norvegicus</name>
    <name type="common">Rat</name>
    <dbReference type="NCBI Taxonomy" id="10116"/>
    <lineage>
        <taxon>Eukaryota</taxon>
        <taxon>Metazoa</taxon>
        <taxon>Chordata</taxon>
        <taxon>Craniata</taxon>
        <taxon>Vertebrata</taxon>
        <taxon>Euteleostomi</taxon>
        <taxon>Mammalia</taxon>
        <taxon>Eutheria</taxon>
        <taxon>Euarchontoglires</taxon>
        <taxon>Glires</taxon>
        <taxon>Rodentia</taxon>
        <taxon>Myomorpha</taxon>
        <taxon>Muroidea</taxon>
        <taxon>Muridae</taxon>
        <taxon>Murinae</taxon>
        <taxon>Rattus</taxon>
    </lineage>
</organism>
<proteinExistence type="predicted"/>
<dbReference type="EMBL" id="CH473956">
    <property type="protein sequence ID" value="EDM17430.1"/>
    <property type="molecule type" value="Genomic_DNA"/>
</dbReference>
<sequence>MMATLPPTAHTSQQPVNIEDEDGILDEYDQYSLAQSYVAPRTHK</sequence>
<protein>
    <submittedName>
        <fullName evidence="1">Nuclear protein 1, isoform CRA_a</fullName>
    </submittedName>
</protein>
<dbReference type="Proteomes" id="UP000234681">
    <property type="component" value="Chromosome 1"/>
</dbReference>
<gene>
    <name evidence="1 3" type="primary">Nupr1</name>
    <name evidence="1" type="ORF">rCG_39983</name>
</gene>
<reference evidence="1 2" key="1">
    <citation type="submission" date="2005-09" db="EMBL/GenBank/DDBJ databases">
        <authorList>
            <person name="Mural R.J."/>
            <person name="Li P.W."/>
            <person name="Adams M.D."/>
            <person name="Amanatides P.G."/>
            <person name="Baden-Tillson H."/>
            <person name="Barnstead M."/>
            <person name="Chin S.H."/>
            <person name="Dew I."/>
            <person name="Evans C.A."/>
            <person name="Ferriera S."/>
            <person name="Flanigan M."/>
            <person name="Fosler C."/>
            <person name="Glodek A."/>
            <person name="Gu Z."/>
            <person name="Holt R.A."/>
            <person name="Jennings D."/>
            <person name="Kraft C.L."/>
            <person name="Lu F."/>
            <person name="Nguyen T."/>
            <person name="Nusskern D.R."/>
            <person name="Pfannkoch C.M."/>
            <person name="Sitter C."/>
            <person name="Sutton G.G."/>
            <person name="Venter J.C."/>
            <person name="Wang Z."/>
            <person name="Woodage T."/>
            <person name="Zheng X.H."/>
            <person name="Zhong F."/>
        </authorList>
    </citation>
    <scope>NUCLEOTIDE SEQUENCE [LARGE SCALE GENOMIC DNA]</scope>
    <source>
        <strain>BN</strain>
        <strain evidence="2">Sprague-Dawley</strain>
    </source>
</reference>
<evidence type="ECO:0000313" key="2">
    <source>
        <dbReference type="Proteomes" id="UP000234681"/>
    </source>
</evidence>
<name>A6I9A0_RAT</name>
<evidence type="ECO:0000313" key="3">
    <source>
        <dbReference type="RGD" id="69363"/>
    </source>
</evidence>
<dbReference type="RGD" id="69363">
    <property type="gene designation" value="Nupr1"/>
</dbReference>
<dbReference type="AlphaFoldDB" id="A6I9A0"/>
<accession>A6I9A0</accession>